<organism evidence="5 6">
    <name type="scientific">Heterorhabditis bacteriophora</name>
    <name type="common">Entomopathogenic nematode worm</name>
    <dbReference type="NCBI Taxonomy" id="37862"/>
    <lineage>
        <taxon>Eukaryota</taxon>
        <taxon>Metazoa</taxon>
        <taxon>Ecdysozoa</taxon>
        <taxon>Nematoda</taxon>
        <taxon>Chromadorea</taxon>
        <taxon>Rhabditida</taxon>
        <taxon>Rhabditina</taxon>
        <taxon>Rhabditomorpha</taxon>
        <taxon>Strongyloidea</taxon>
        <taxon>Heterorhabditidae</taxon>
        <taxon>Heterorhabditis</taxon>
    </lineage>
</organism>
<proteinExistence type="predicted"/>
<dbReference type="Gene3D" id="2.40.110.10">
    <property type="entry name" value="Butyryl-CoA Dehydrogenase, subunit A, domain 2"/>
    <property type="match status" value="1"/>
</dbReference>
<dbReference type="InterPro" id="IPR037069">
    <property type="entry name" value="AcylCoA_DH/ox_N_sf"/>
</dbReference>
<keyword evidence="3" id="KW-0274">FAD</keyword>
<dbReference type="AlphaFoldDB" id="A0A1I7WUU3"/>
<reference evidence="6" key="1">
    <citation type="submission" date="2016-11" db="UniProtKB">
        <authorList>
            <consortium name="WormBaseParasite"/>
        </authorList>
    </citation>
    <scope>IDENTIFICATION</scope>
</reference>
<evidence type="ECO:0000313" key="6">
    <source>
        <dbReference type="WBParaSite" id="Hba_08908"/>
    </source>
</evidence>
<evidence type="ECO:0000256" key="2">
    <source>
        <dbReference type="ARBA" id="ARBA00022630"/>
    </source>
</evidence>
<dbReference type="Pfam" id="PF02771">
    <property type="entry name" value="Acyl-CoA_dh_N"/>
    <property type="match status" value="1"/>
</dbReference>
<dbReference type="WBParaSite" id="Hba_08908">
    <property type="protein sequence ID" value="Hba_08908"/>
    <property type="gene ID" value="Hba_08908"/>
</dbReference>
<evidence type="ECO:0000256" key="1">
    <source>
        <dbReference type="ARBA" id="ARBA00001974"/>
    </source>
</evidence>
<feature type="domain" description="Acyl-CoA dehydrogenase/oxidase N-terminal" evidence="4">
    <location>
        <begin position="24"/>
        <end position="78"/>
    </location>
</feature>
<accession>A0A1I7WUU3</accession>
<dbReference type="GO" id="GO:0016627">
    <property type="term" value="F:oxidoreductase activity, acting on the CH-CH group of donors"/>
    <property type="evidence" value="ECO:0007669"/>
    <property type="project" value="InterPro"/>
</dbReference>
<keyword evidence="5" id="KW-1185">Reference proteome</keyword>
<dbReference type="InterPro" id="IPR046373">
    <property type="entry name" value="Acyl-CoA_Oxase/DH_mid-dom_sf"/>
</dbReference>
<protein>
    <submittedName>
        <fullName evidence="6">Acyl-CoA_dh_N domain-containing protein</fullName>
    </submittedName>
</protein>
<evidence type="ECO:0000313" key="5">
    <source>
        <dbReference type="Proteomes" id="UP000095283"/>
    </source>
</evidence>
<keyword evidence="2" id="KW-0285">Flavoprotein</keyword>
<dbReference type="GO" id="GO:0050660">
    <property type="term" value="F:flavin adenine dinucleotide binding"/>
    <property type="evidence" value="ECO:0007669"/>
    <property type="project" value="InterPro"/>
</dbReference>
<dbReference type="InterPro" id="IPR009100">
    <property type="entry name" value="AcylCoA_DH/oxidase_NM_dom_sf"/>
</dbReference>
<evidence type="ECO:0000256" key="3">
    <source>
        <dbReference type="ARBA" id="ARBA00022827"/>
    </source>
</evidence>
<dbReference type="SUPFAM" id="SSF56645">
    <property type="entry name" value="Acyl-CoA dehydrogenase NM domain-like"/>
    <property type="match status" value="1"/>
</dbReference>
<dbReference type="InterPro" id="IPR013786">
    <property type="entry name" value="AcylCoA_DH/ox_N"/>
</dbReference>
<sequence>MSAIYALRHSTRNHPHKYHMLYNEKHFEIRSEIKKLIDRSINPYVSKWEELGKFPAHAVFKQLGQLGALAVNKPEGCCCHTIHTTARRSGDDLIINGRKMWITNGAQVNNL</sequence>
<evidence type="ECO:0000259" key="4">
    <source>
        <dbReference type="Pfam" id="PF02771"/>
    </source>
</evidence>
<comment type="cofactor">
    <cofactor evidence="1">
        <name>FAD</name>
        <dbReference type="ChEBI" id="CHEBI:57692"/>
    </cofactor>
</comment>
<name>A0A1I7WUU3_HETBA</name>
<dbReference type="Proteomes" id="UP000095283">
    <property type="component" value="Unplaced"/>
</dbReference>
<dbReference type="Gene3D" id="1.10.540.10">
    <property type="entry name" value="Acyl-CoA dehydrogenase/oxidase, N-terminal domain"/>
    <property type="match status" value="1"/>
</dbReference>